<name>A0A1Y6IPV6_9VIBR</name>
<dbReference type="CDD" id="cd01743">
    <property type="entry name" value="GATase1_Anthranilate_Synthase"/>
    <property type="match status" value="1"/>
</dbReference>
<dbReference type="Proteomes" id="UP000196125">
    <property type="component" value="Unassembled WGS sequence"/>
</dbReference>
<proteinExistence type="predicted"/>
<sequence>MKVLLVDAFDSFVYVIEHYYSALGVETQVVRVNEDPLTRYREWQPDLLVLGPGPGTPQEHGYFNLLKNIDSSQPVFGVCLGHQAIGEYFGWQLTHAPTVQHGKFSNISHDGKGVFSGLPNPMRVVRYHSLVLQCSDRSNEIYMSAYDTTENNVMALRHRDRPIEGVQFHPESIGTEDGLKIIQNSLKLVSMFKNPKLLSSY</sequence>
<keyword evidence="1" id="KW-0315">Glutamine amidotransferase</keyword>
<dbReference type="AlphaFoldDB" id="A0A1Y6IPV6"/>
<evidence type="ECO:0000313" key="6">
    <source>
        <dbReference type="Proteomes" id="UP001283366"/>
    </source>
</evidence>
<dbReference type="PRINTS" id="PR00099">
    <property type="entry name" value="CPSGATASE"/>
</dbReference>
<feature type="domain" description="Glutamine amidotransferase" evidence="2">
    <location>
        <begin position="4"/>
        <end position="186"/>
    </location>
</feature>
<dbReference type="PRINTS" id="PR00097">
    <property type="entry name" value="ANTSNTHASEII"/>
</dbReference>
<dbReference type="InterPro" id="IPR050472">
    <property type="entry name" value="Anth_synth/Amidotransfase"/>
</dbReference>
<reference evidence="4 5" key="1">
    <citation type="submission" date="2017-05" db="EMBL/GenBank/DDBJ databases">
        <authorList>
            <person name="Song R."/>
            <person name="Chenine A.L."/>
            <person name="Ruprecht R.M."/>
        </authorList>
    </citation>
    <scope>NUCLEOTIDE SEQUENCE [LARGE SCALE GENOMIC DNA]</scope>
    <source>
        <strain evidence="4 5">CECT 7927</strain>
    </source>
</reference>
<dbReference type="PRINTS" id="PR00096">
    <property type="entry name" value="GATASE"/>
</dbReference>
<dbReference type="Proteomes" id="UP001283366">
    <property type="component" value="Unassembled WGS sequence"/>
</dbReference>
<dbReference type="GO" id="GO:0004049">
    <property type="term" value="F:anthranilate synthase activity"/>
    <property type="evidence" value="ECO:0007669"/>
    <property type="project" value="TreeGrafter"/>
</dbReference>
<dbReference type="GO" id="GO:0000162">
    <property type="term" value="P:L-tryptophan biosynthetic process"/>
    <property type="evidence" value="ECO:0007669"/>
    <property type="project" value="TreeGrafter"/>
</dbReference>
<evidence type="ECO:0000259" key="2">
    <source>
        <dbReference type="Pfam" id="PF00117"/>
    </source>
</evidence>
<evidence type="ECO:0000256" key="1">
    <source>
        <dbReference type="ARBA" id="ARBA00022962"/>
    </source>
</evidence>
<keyword evidence="4" id="KW-0808">Transferase</keyword>
<dbReference type="Gene3D" id="3.40.50.880">
    <property type="match status" value="1"/>
</dbReference>
<dbReference type="EMBL" id="FXXI01000001">
    <property type="protein sequence ID" value="SMR99689.1"/>
    <property type="molecule type" value="Genomic_DNA"/>
</dbReference>
<dbReference type="PANTHER" id="PTHR43418:SF4">
    <property type="entry name" value="MULTIFUNCTIONAL TRYPTOPHAN BIOSYNTHESIS PROTEIN"/>
    <property type="match status" value="1"/>
</dbReference>
<reference evidence="3 6" key="2">
    <citation type="submission" date="2023-11" db="EMBL/GenBank/DDBJ databases">
        <title>Plant-associative lifestyle of Vibrio porteresiae and its evolutionary dynamics.</title>
        <authorList>
            <person name="Rameshkumar N."/>
            <person name="Kirti K."/>
        </authorList>
    </citation>
    <scope>NUCLEOTIDE SEQUENCE [LARGE SCALE GENOMIC DNA]</scope>
    <source>
        <strain evidence="3 6">MSSRF38</strain>
    </source>
</reference>
<dbReference type="GO" id="GO:0005829">
    <property type="term" value="C:cytosol"/>
    <property type="evidence" value="ECO:0007669"/>
    <property type="project" value="TreeGrafter"/>
</dbReference>
<accession>A0A1Y6IPV6</accession>
<organism evidence="4 5">
    <name type="scientific">Vibrio mangrovi</name>
    <dbReference type="NCBI Taxonomy" id="474394"/>
    <lineage>
        <taxon>Bacteria</taxon>
        <taxon>Pseudomonadati</taxon>
        <taxon>Pseudomonadota</taxon>
        <taxon>Gammaproteobacteria</taxon>
        <taxon>Vibrionales</taxon>
        <taxon>Vibrionaceae</taxon>
        <taxon>Vibrio</taxon>
    </lineage>
</organism>
<evidence type="ECO:0000313" key="3">
    <source>
        <dbReference type="EMBL" id="MDW6003517.1"/>
    </source>
</evidence>
<dbReference type="InterPro" id="IPR006221">
    <property type="entry name" value="TrpG/PapA_dom"/>
</dbReference>
<keyword evidence="6" id="KW-1185">Reference proteome</keyword>
<dbReference type="OrthoDB" id="9786812at2"/>
<dbReference type="PANTHER" id="PTHR43418">
    <property type="entry name" value="MULTIFUNCTIONAL TRYPTOPHAN BIOSYNTHESIS PROTEIN-RELATED"/>
    <property type="match status" value="1"/>
</dbReference>
<dbReference type="RefSeq" id="WP_087480115.1">
    <property type="nucleotide sequence ID" value="NZ_AP024883.1"/>
</dbReference>
<keyword evidence="4" id="KW-0032">Aminotransferase</keyword>
<protein>
    <submittedName>
        <fullName evidence="4">Aminodeoxychorismate/anthranilate synthase component 2</fullName>
        <ecNumber evidence="4">2.6.1.85</ecNumber>
    </submittedName>
    <submittedName>
        <fullName evidence="3">Aminodeoxychorismate/anthranilate synthase component II</fullName>
    </submittedName>
</protein>
<dbReference type="EMBL" id="JAWRCO010000001">
    <property type="protein sequence ID" value="MDW6003517.1"/>
    <property type="molecule type" value="Genomic_DNA"/>
</dbReference>
<dbReference type="FunFam" id="3.40.50.880:FF:000003">
    <property type="entry name" value="Anthranilate synthase component II"/>
    <property type="match status" value="1"/>
</dbReference>
<gene>
    <name evidence="4" type="primary">pabA</name>
    <name evidence="3" type="ORF">SBX37_11725</name>
    <name evidence="4" type="ORF">VIM7927_00917</name>
</gene>
<dbReference type="PROSITE" id="PS51273">
    <property type="entry name" value="GATASE_TYPE_1"/>
    <property type="match status" value="1"/>
</dbReference>
<dbReference type="SUPFAM" id="SSF52317">
    <property type="entry name" value="Class I glutamine amidotransferase-like"/>
    <property type="match status" value="1"/>
</dbReference>
<dbReference type="NCBIfam" id="TIGR00566">
    <property type="entry name" value="trpG_papA"/>
    <property type="match status" value="1"/>
</dbReference>
<dbReference type="EC" id="2.6.1.85" evidence="4"/>
<dbReference type="Pfam" id="PF00117">
    <property type="entry name" value="GATase"/>
    <property type="match status" value="1"/>
</dbReference>
<dbReference type="GO" id="GO:0046820">
    <property type="term" value="F:4-amino-4-deoxychorismate synthase activity"/>
    <property type="evidence" value="ECO:0007669"/>
    <property type="project" value="UniProtKB-EC"/>
</dbReference>
<dbReference type="InterPro" id="IPR017926">
    <property type="entry name" value="GATASE"/>
</dbReference>
<dbReference type="InterPro" id="IPR029062">
    <property type="entry name" value="Class_I_gatase-like"/>
</dbReference>
<evidence type="ECO:0000313" key="5">
    <source>
        <dbReference type="Proteomes" id="UP000196125"/>
    </source>
</evidence>
<evidence type="ECO:0000313" key="4">
    <source>
        <dbReference type="EMBL" id="SMR99689.1"/>
    </source>
</evidence>